<gene>
    <name evidence="5" type="ORF">IWQ62_001508</name>
</gene>
<evidence type="ECO:0000313" key="6">
    <source>
        <dbReference type="Proteomes" id="UP001150925"/>
    </source>
</evidence>
<evidence type="ECO:0000256" key="3">
    <source>
        <dbReference type="ARBA" id="ARBA00023128"/>
    </source>
</evidence>
<keyword evidence="6" id="KW-1185">Reference proteome</keyword>
<accession>A0A9W8AYU4</accession>
<evidence type="ECO:0000256" key="1">
    <source>
        <dbReference type="ARBA" id="ARBA00004173"/>
    </source>
</evidence>
<proteinExistence type="inferred from homology"/>
<comment type="similarity">
    <text evidence="2">Belongs to the cytochrome c oxidase subunit 6B family.</text>
</comment>
<organism evidence="5 6">
    <name type="scientific">Dispira parvispora</name>
    <dbReference type="NCBI Taxonomy" id="1520584"/>
    <lineage>
        <taxon>Eukaryota</taxon>
        <taxon>Fungi</taxon>
        <taxon>Fungi incertae sedis</taxon>
        <taxon>Zoopagomycota</taxon>
        <taxon>Kickxellomycotina</taxon>
        <taxon>Dimargaritomycetes</taxon>
        <taxon>Dimargaritales</taxon>
        <taxon>Dimargaritaceae</taxon>
        <taxon>Dispira</taxon>
    </lineage>
</organism>
<evidence type="ECO:0000256" key="4">
    <source>
        <dbReference type="ARBA" id="ARBA00023157"/>
    </source>
</evidence>
<comment type="caution">
    <text evidence="5">The sequence shown here is derived from an EMBL/GenBank/DDBJ whole genome shotgun (WGS) entry which is preliminary data.</text>
</comment>
<dbReference type="Gene3D" id="1.10.10.140">
    <property type="entry name" value="Cytochrome c oxidase, subunit VIb"/>
    <property type="match status" value="1"/>
</dbReference>
<evidence type="ECO:0000313" key="5">
    <source>
        <dbReference type="EMBL" id="KAJ1967999.1"/>
    </source>
</evidence>
<keyword evidence="4" id="KW-1015">Disulfide bond</keyword>
<dbReference type="InterPro" id="IPR048281">
    <property type="entry name" value="COA6_fun"/>
</dbReference>
<dbReference type="InterPro" id="IPR048280">
    <property type="entry name" value="COX6B-like"/>
</dbReference>
<dbReference type="GO" id="GO:0005739">
    <property type="term" value="C:mitochondrion"/>
    <property type="evidence" value="ECO:0007669"/>
    <property type="project" value="UniProtKB-SubCell"/>
</dbReference>
<dbReference type="PANTHER" id="PTHR47677">
    <property type="entry name" value="CYTOCHROME C OXIDASE ASSEMBLY FACTOR 6"/>
    <property type="match status" value="1"/>
</dbReference>
<dbReference type="SUPFAM" id="SSF47694">
    <property type="entry name" value="Cytochrome c oxidase subunit h"/>
    <property type="match status" value="1"/>
</dbReference>
<comment type="subcellular location">
    <subcellularLocation>
        <location evidence="1">Mitochondrion</location>
    </subcellularLocation>
</comment>
<dbReference type="InterPro" id="IPR036549">
    <property type="entry name" value="CX6/COA6-like_sf"/>
</dbReference>
<protein>
    <submittedName>
        <fullName evidence="5">Uncharacterized protein</fullName>
    </submittedName>
</protein>
<dbReference type="OrthoDB" id="5545577at2759"/>
<keyword evidence="3" id="KW-0496">Mitochondrion</keyword>
<dbReference type="Pfam" id="PF02297">
    <property type="entry name" value="COX6B"/>
    <property type="match status" value="1"/>
</dbReference>
<evidence type="ECO:0000256" key="2">
    <source>
        <dbReference type="ARBA" id="ARBA00006425"/>
    </source>
</evidence>
<dbReference type="AlphaFoldDB" id="A0A9W8AYU4"/>
<dbReference type="Proteomes" id="UP001150925">
    <property type="component" value="Unassembled WGS sequence"/>
</dbReference>
<name>A0A9W8AYU4_9FUNG</name>
<dbReference type="PANTHER" id="PTHR47677:SF1">
    <property type="entry name" value="CYTOCHROME C OXIDASE ASSEMBLY FACTOR 6"/>
    <property type="match status" value="1"/>
</dbReference>
<dbReference type="EMBL" id="JANBPY010000246">
    <property type="protein sequence ID" value="KAJ1967999.1"/>
    <property type="molecule type" value="Genomic_DNA"/>
</dbReference>
<sequence length="88" mass="10330">MADSPNAFPKALDRAERKACWQARDTLFACLDVHQPKDSNLMAIPPACESLYEPYKKLCPAAWNEYFLKRRVLEKRKEMQKDLFKKQP</sequence>
<reference evidence="5" key="1">
    <citation type="submission" date="2022-07" db="EMBL/GenBank/DDBJ databases">
        <title>Phylogenomic reconstructions and comparative analyses of Kickxellomycotina fungi.</title>
        <authorList>
            <person name="Reynolds N.K."/>
            <person name="Stajich J.E."/>
            <person name="Barry K."/>
            <person name="Grigoriev I.V."/>
            <person name="Crous P."/>
            <person name="Smith M.E."/>
        </authorList>
    </citation>
    <scope>NUCLEOTIDE SEQUENCE</scope>
    <source>
        <strain evidence="5">RSA 1196</strain>
    </source>
</reference>